<feature type="transmembrane region" description="Helical" evidence="1">
    <location>
        <begin position="17"/>
        <end position="37"/>
    </location>
</feature>
<protein>
    <submittedName>
        <fullName evidence="2">Uncharacterized protein</fullName>
    </submittedName>
</protein>
<keyword evidence="3" id="KW-1185">Reference proteome</keyword>
<sequence>MILAGIRLVHFRLERHLILLVTLFRMLLLVFGIDGIILQACQKSFHLDLLQRVLVVLVSVRGNLLM</sequence>
<name>A0ABX3U8G4_KLUIN</name>
<gene>
    <name evidence="2" type="ORF">B2M27_23740</name>
</gene>
<organism evidence="2 3">
    <name type="scientific">Kluyvera intermedia</name>
    <name type="common">Enterobacter intermedius</name>
    <dbReference type="NCBI Taxonomy" id="61648"/>
    <lineage>
        <taxon>Bacteria</taxon>
        <taxon>Pseudomonadati</taxon>
        <taxon>Pseudomonadota</taxon>
        <taxon>Gammaproteobacteria</taxon>
        <taxon>Enterobacterales</taxon>
        <taxon>Enterobacteriaceae</taxon>
        <taxon>Kluyvera</taxon>
    </lineage>
</organism>
<comment type="caution">
    <text evidence="2">The sequence shown here is derived from an EMBL/GenBank/DDBJ whole genome shotgun (WGS) entry which is preliminary data.</text>
</comment>
<proteinExistence type="predicted"/>
<keyword evidence="1" id="KW-1133">Transmembrane helix</keyword>
<dbReference type="Proteomes" id="UP000192521">
    <property type="component" value="Unassembled WGS sequence"/>
</dbReference>
<dbReference type="EMBL" id="MWPR01000057">
    <property type="protein sequence ID" value="ORJ47839.1"/>
    <property type="molecule type" value="Genomic_DNA"/>
</dbReference>
<evidence type="ECO:0000313" key="2">
    <source>
        <dbReference type="EMBL" id="ORJ47839.1"/>
    </source>
</evidence>
<reference evidence="2 3" key="1">
    <citation type="submission" date="2017-02" db="EMBL/GenBank/DDBJ databases">
        <title>Draft genome sequence of a Kluyvera intermedia isolate from a patient with a pancreatic abscess.</title>
        <authorList>
            <person name="Thele R."/>
        </authorList>
    </citation>
    <scope>NUCLEOTIDE SEQUENCE [LARGE SCALE GENOMIC DNA]</scope>
    <source>
        <strain evidence="2 3">FOSA7093</strain>
    </source>
</reference>
<evidence type="ECO:0000313" key="3">
    <source>
        <dbReference type="Proteomes" id="UP000192521"/>
    </source>
</evidence>
<keyword evidence="1" id="KW-0812">Transmembrane</keyword>
<keyword evidence="1" id="KW-0472">Membrane</keyword>
<accession>A0ABX3U8G4</accession>
<evidence type="ECO:0000256" key="1">
    <source>
        <dbReference type="SAM" id="Phobius"/>
    </source>
</evidence>